<evidence type="ECO:0000313" key="3">
    <source>
        <dbReference type="Proteomes" id="UP001427805"/>
    </source>
</evidence>
<reference evidence="2 3" key="1">
    <citation type="submission" date="2024-05" db="EMBL/GenBank/DDBJ databases">
        <title>Sphingomonas sp. HF-S3 16S ribosomal RNA gene Genome sequencing and assembly.</title>
        <authorList>
            <person name="Lee H."/>
        </authorList>
    </citation>
    <scope>NUCLEOTIDE SEQUENCE [LARGE SCALE GENOMIC DNA]</scope>
    <source>
        <strain evidence="2 3">HF-S3</strain>
    </source>
</reference>
<comment type="caution">
    <text evidence="2">The sequence shown here is derived from an EMBL/GenBank/DDBJ whole genome shotgun (WGS) entry which is preliminary data.</text>
</comment>
<dbReference type="InterPro" id="IPR010281">
    <property type="entry name" value="DUF885"/>
</dbReference>
<proteinExistence type="predicted"/>
<accession>A0ABV0B822</accession>
<keyword evidence="3" id="KW-1185">Reference proteome</keyword>
<dbReference type="EMBL" id="JBDIZK010000006">
    <property type="protein sequence ID" value="MEN3747723.1"/>
    <property type="molecule type" value="Genomic_DNA"/>
</dbReference>
<organism evidence="2 3">
    <name type="scientific">Sphingomonas rustica</name>
    <dbReference type="NCBI Taxonomy" id="3103142"/>
    <lineage>
        <taxon>Bacteria</taxon>
        <taxon>Pseudomonadati</taxon>
        <taxon>Pseudomonadota</taxon>
        <taxon>Alphaproteobacteria</taxon>
        <taxon>Sphingomonadales</taxon>
        <taxon>Sphingomonadaceae</taxon>
        <taxon>Sphingomonas</taxon>
    </lineage>
</organism>
<dbReference type="Pfam" id="PF05960">
    <property type="entry name" value="DUF885"/>
    <property type="match status" value="1"/>
</dbReference>
<evidence type="ECO:0000313" key="2">
    <source>
        <dbReference type="EMBL" id="MEN3747723.1"/>
    </source>
</evidence>
<dbReference type="RefSeq" id="WP_346246731.1">
    <property type="nucleotide sequence ID" value="NZ_JBDIZK010000006.1"/>
</dbReference>
<dbReference type="PANTHER" id="PTHR33361">
    <property type="entry name" value="GLR0591 PROTEIN"/>
    <property type="match status" value="1"/>
</dbReference>
<gene>
    <name evidence="2" type="ORF">TPR58_11140</name>
</gene>
<sequence>MRVGLLAGAALLALAGCTTGGGNSSDNATVAQQAPAATDWARFRDAAIEKWFAVDPSFAVYQGRHDFDGKLADWSAAGLKARGDFLRATIQGARGFTGLTGDDAFERDYVIQVAEGQLFWLEDADQPHRNPAWYVGGGLDPNTYVSRNYAAPEVRIKAMTAFLQNVPTAARNIRANLKAPMPASFIAYGRAAFAGFADYYGGDAVRAFAAVKDPALQQALKSAGTEASKAMRELDAWLATLEGSATQDYAMGGDRFSRMLKATEAVDIPLDQLEAIGKADLKRNRDALIAECAKYAPGADIPACVAKMNAEKPQGGPVAAATRQIPELRDFVVKHDLVTIPGTEQALVRESPPYNRQNSAYIDPPGPFEKGIPSIYYISPPDPKWSAAEQAAYIPGEDDLLFTTVHEVMPGHFLQFLHANRSKSLFGRLFVGYAFAEGWAHYSEEMMWEAGLGEGDRAVHIGQLSNALLRNCRFLSAIGLHAQGMTQAQSETMFREQCYQDAGNARQQAARGTYDPAYLNYTLGKLMIRRLRQDWTATHGGRQAWKAFHDQFLGYGGPPIPLVRRAMMGEETARAVF</sequence>
<keyword evidence="1" id="KW-0732">Signal</keyword>
<evidence type="ECO:0000256" key="1">
    <source>
        <dbReference type="SAM" id="SignalP"/>
    </source>
</evidence>
<feature type="signal peptide" evidence="1">
    <location>
        <begin position="1"/>
        <end position="20"/>
    </location>
</feature>
<dbReference type="Proteomes" id="UP001427805">
    <property type="component" value="Unassembled WGS sequence"/>
</dbReference>
<dbReference type="PANTHER" id="PTHR33361:SF15">
    <property type="entry name" value="DUF885 FAMILY LIPOPROTEIN"/>
    <property type="match status" value="1"/>
</dbReference>
<protein>
    <submittedName>
        <fullName evidence="2">DUF885 domain-containing protein</fullName>
    </submittedName>
</protein>
<name>A0ABV0B822_9SPHN</name>
<feature type="chain" id="PRO_5045531525" evidence="1">
    <location>
        <begin position="21"/>
        <end position="577"/>
    </location>
</feature>
<dbReference type="PROSITE" id="PS51257">
    <property type="entry name" value="PROKAR_LIPOPROTEIN"/>
    <property type="match status" value="1"/>
</dbReference>